<keyword evidence="3" id="KW-1185">Reference proteome</keyword>
<name>A0ABD3C4I4_9LAMI</name>
<gene>
    <name evidence="2" type="ORF">CASFOL_033165</name>
</gene>
<dbReference type="AlphaFoldDB" id="A0ABD3C4I4"/>
<keyword evidence="1" id="KW-0602">Photosynthesis</keyword>
<evidence type="ECO:0000256" key="1">
    <source>
        <dbReference type="ARBA" id="ARBA00022531"/>
    </source>
</evidence>
<comment type="caution">
    <text evidence="2">The sequence shown here is derived from an EMBL/GenBank/DDBJ whole genome shotgun (WGS) entry which is preliminary data.</text>
</comment>
<evidence type="ECO:0000313" key="2">
    <source>
        <dbReference type="EMBL" id="KAL3624349.1"/>
    </source>
</evidence>
<protein>
    <submittedName>
        <fullName evidence="2">Uncharacterized protein</fullName>
    </submittedName>
</protein>
<accession>A0ABD3C4I4</accession>
<dbReference type="GO" id="GO:0015979">
    <property type="term" value="P:photosynthesis"/>
    <property type="evidence" value="ECO:0007669"/>
    <property type="project" value="UniProtKB-KW"/>
</dbReference>
<reference evidence="3" key="1">
    <citation type="journal article" date="2024" name="IScience">
        <title>Strigolactones Initiate the Formation of Haustorium-like Structures in Castilleja.</title>
        <authorList>
            <person name="Buerger M."/>
            <person name="Peterson D."/>
            <person name="Chory J."/>
        </authorList>
    </citation>
    <scope>NUCLEOTIDE SEQUENCE [LARGE SCALE GENOMIC DNA]</scope>
</reference>
<dbReference type="Proteomes" id="UP001632038">
    <property type="component" value="Unassembled WGS sequence"/>
</dbReference>
<sequence>MRDMTVPRRPRPTPADFMRDWGSNCCQLADLSKPGIIPATLVGLGIHKLIDWATGRAERSP</sequence>
<dbReference type="EMBL" id="JAVIJP010000054">
    <property type="protein sequence ID" value="KAL3624349.1"/>
    <property type="molecule type" value="Genomic_DNA"/>
</dbReference>
<dbReference type="PANTHER" id="PTHR47128">
    <property type="match status" value="1"/>
</dbReference>
<evidence type="ECO:0000313" key="3">
    <source>
        <dbReference type="Proteomes" id="UP001632038"/>
    </source>
</evidence>
<proteinExistence type="predicted"/>
<organism evidence="2 3">
    <name type="scientific">Castilleja foliolosa</name>
    <dbReference type="NCBI Taxonomy" id="1961234"/>
    <lineage>
        <taxon>Eukaryota</taxon>
        <taxon>Viridiplantae</taxon>
        <taxon>Streptophyta</taxon>
        <taxon>Embryophyta</taxon>
        <taxon>Tracheophyta</taxon>
        <taxon>Spermatophyta</taxon>
        <taxon>Magnoliopsida</taxon>
        <taxon>eudicotyledons</taxon>
        <taxon>Gunneridae</taxon>
        <taxon>Pentapetalae</taxon>
        <taxon>asterids</taxon>
        <taxon>lamiids</taxon>
        <taxon>Lamiales</taxon>
        <taxon>Orobanchaceae</taxon>
        <taxon>Pedicularideae</taxon>
        <taxon>Castillejinae</taxon>
        <taxon>Castilleja</taxon>
    </lineage>
</organism>
<dbReference type="InterPro" id="IPR044256">
    <property type="entry name" value="HCF244-like"/>
</dbReference>
<dbReference type="PANTHER" id="PTHR47128:SF2">
    <property type="entry name" value="PROTEIN HIGH CHLOROPHYLL FLUORESCENCE PHENOTYPE 244, CHLOROPLASTIC"/>
    <property type="match status" value="1"/>
</dbReference>